<dbReference type="AlphaFoldDB" id="A0A183LWH9"/>
<dbReference type="EMBL" id="UZAI01003458">
    <property type="protein sequence ID" value="VDO79943.1"/>
    <property type="molecule type" value="Genomic_DNA"/>
</dbReference>
<gene>
    <name evidence="1" type="ORF">SMRZ_LOCUS8154</name>
</gene>
<dbReference type="Proteomes" id="UP000277204">
    <property type="component" value="Unassembled WGS sequence"/>
</dbReference>
<evidence type="ECO:0000313" key="1">
    <source>
        <dbReference type="EMBL" id="VDO79943.1"/>
    </source>
</evidence>
<accession>A0A183LWH9</accession>
<evidence type="ECO:0000313" key="2">
    <source>
        <dbReference type="Proteomes" id="UP000277204"/>
    </source>
</evidence>
<name>A0A183LWH9_9TREM</name>
<proteinExistence type="predicted"/>
<protein>
    <submittedName>
        <fullName evidence="1">Uncharacterized protein</fullName>
    </submittedName>
</protein>
<sequence length="171" mass="19778">MAIPNDSHISDDILYKSKENMLSEHNYDKKPGVVLMYAEFSNDPLLCNDILNKNYKNLSGESNPDVISYITYLHNAFDPCEKLVQYKAQVLNDLDFDYIFDDFTSTAVYPYHKNSSNVYSKQCEKNVLNEVTLFITWEYKDPTLFFVGQDSVEKFMVGILDINDFSTKPTC</sequence>
<keyword evidence="2" id="KW-1185">Reference proteome</keyword>
<organism evidence="1 2">
    <name type="scientific">Schistosoma margrebowiei</name>
    <dbReference type="NCBI Taxonomy" id="48269"/>
    <lineage>
        <taxon>Eukaryota</taxon>
        <taxon>Metazoa</taxon>
        <taxon>Spiralia</taxon>
        <taxon>Lophotrochozoa</taxon>
        <taxon>Platyhelminthes</taxon>
        <taxon>Trematoda</taxon>
        <taxon>Digenea</taxon>
        <taxon>Strigeidida</taxon>
        <taxon>Schistosomatoidea</taxon>
        <taxon>Schistosomatidae</taxon>
        <taxon>Schistosoma</taxon>
    </lineage>
</organism>
<reference evidence="1 2" key="1">
    <citation type="submission" date="2018-11" db="EMBL/GenBank/DDBJ databases">
        <authorList>
            <consortium name="Pathogen Informatics"/>
        </authorList>
    </citation>
    <scope>NUCLEOTIDE SEQUENCE [LARGE SCALE GENOMIC DNA]</scope>
    <source>
        <strain evidence="1 2">Zambia</strain>
    </source>
</reference>